<dbReference type="RefSeq" id="WP_008383755.1">
    <property type="nucleotide sequence ID" value="NZ_AOIV01000006.1"/>
</dbReference>
<organism evidence="5 6">
    <name type="scientific">Halogeometricum pallidum JCM 14848</name>
    <dbReference type="NCBI Taxonomy" id="1227487"/>
    <lineage>
        <taxon>Archaea</taxon>
        <taxon>Methanobacteriati</taxon>
        <taxon>Methanobacteriota</taxon>
        <taxon>Stenosarchaea group</taxon>
        <taxon>Halobacteria</taxon>
        <taxon>Halobacteriales</taxon>
        <taxon>Haloferacaceae</taxon>
        <taxon>Halogeometricum</taxon>
    </lineage>
</organism>
<dbReference type="Pfam" id="PF00106">
    <property type="entry name" value="adh_short"/>
    <property type="match status" value="1"/>
</dbReference>
<dbReference type="InterPro" id="IPR057326">
    <property type="entry name" value="KR_dom"/>
</dbReference>
<dbReference type="EMBL" id="AOIV01000006">
    <property type="protein sequence ID" value="ELZ33869.1"/>
    <property type="molecule type" value="Genomic_DNA"/>
</dbReference>
<dbReference type="eggNOG" id="arCOG01259">
    <property type="taxonomic scope" value="Archaea"/>
</dbReference>
<feature type="domain" description="Ketoreductase" evidence="4">
    <location>
        <begin position="8"/>
        <end position="183"/>
    </location>
</feature>
<evidence type="ECO:0000313" key="5">
    <source>
        <dbReference type="EMBL" id="ELZ33869.1"/>
    </source>
</evidence>
<protein>
    <submittedName>
        <fullName evidence="5">Short-chain dehydrogenase/reductase SDR</fullName>
    </submittedName>
</protein>
<reference evidence="5 6" key="1">
    <citation type="journal article" date="2014" name="PLoS Genet.">
        <title>Phylogenetically driven sequencing of extremely halophilic archaea reveals strategies for static and dynamic osmo-response.</title>
        <authorList>
            <person name="Becker E.A."/>
            <person name="Seitzer P.M."/>
            <person name="Tritt A."/>
            <person name="Larsen D."/>
            <person name="Krusor M."/>
            <person name="Yao A.I."/>
            <person name="Wu D."/>
            <person name="Madern D."/>
            <person name="Eisen J.A."/>
            <person name="Darling A.E."/>
            <person name="Facciotti M.T."/>
        </authorList>
    </citation>
    <scope>NUCLEOTIDE SEQUENCE [LARGE SCALE GENOMIC DNA]</scope>
    <source>
        <strain evidence="5 6">JCM 14848</strain>
    </source>
</reference>
<dbReference type="PROSITE" id="PS00061">
    <property type="entry name" value="ADH_SHORT"/>
    <property type="match status" value="1"/>
</dbReference>
<dbReference type="InParanoid" id="M0DI62"/>
<dbReference type="SUPFAM" id="SSF51735">
    <property type="entry name" value="NAD(P)-binding Rossmann-fold domains"/>
    <property type="match status" value="1"/>
</dbReference>
<dbReference type="Gene3D" id="3.40.50.720">
    <property type="entry name" value="NAD(P)-binding Rossmann-like Domain"/>
    <property type="match status" value="1"/>
</dbReference>
<dbReference type="AlphaFoldDB" id="M0DI62"/>
<dbReference type="InterPro" id="IPR036291">
    <property type="entry name" value="NAD(P)-bd_dom_sf"/>
</dbReference>
<keyword evidence="2" id="KW-0560">Oxidoreductase</keyword>
<keyword evidence="6" id="KW-1185">Reference proteome</keyword>
<evidence type="ECO:0000256" key="2">
    <source>
        <dbReference type="ARBA" id="ARBA00023002"/>
    </source>
</evidence>
<comment type="similarity">
    <text evidence="1 3">Belongs to the short-chain dehydrogenases/reductases (SDR) family.</text>
</comment>
<evidence type="ECO:0000313" key="6">
    <source>
        <dbReference type="Proteomes" id="UP000011513"/>
    </source>
</evidence>
<dbReference type="InterPro" id="IPR020904">
    <property type="entry name" value="Sc_DH/Rdtase_CS"/>
</dbReference>
<sequence length="261" mass="28427">MQSSADARVVVLTGANEGIGYHMLAALLGNGYRVAGLDVNGDAIESLREAYPASVRYYECDVTVDADVEAAIEGILDEWRRIDILVNNAAILAFGFFEDQSLADARRAFEVNYFGYVRTIRAVLPHMRARNEGIIHNVSSGVGRVGSPGLSGYASTKGAVESLTRSLRLELRDENVACTILHPRLASTRSATALGYPESQMSDPAYVGRKLAGEIESTRPVIYTDWVTRIGLALAQRFPSVVERGAERFLAEREASARAEN</sequence>
<dbReference type="SMART" id="SM00822">
    <property type="entry name" value="PKS_KR"/>
    <property type="match status" value="1"/>
</dbReference>
<name>M0DI62_HALPD</name>
<accession>M0DI62</accession>
<dbReference type="GO" id="GO:0016491">
    <property type="term" value="F:oxidoreductase activity"/>
    <property type="evidence" value="ECO:0007669"/>
    <property type="project" value="UniProtKB-KW"/>
</dbReference>
<evidence type="ECO:0000256" key="3">
    <source>
        <dbReference type="RuleBase" id="RU000363"/>
    </source>
</evidence>
<dbReference type="InterPro" id="IPR051911">
    <property type="entry name" value="SDR_oxidoreductase"/>
</dbReference>
<evidence type="ECO:0000256" key="1">
    <source>
        <dbReference type="ARBA" id="ARBA00006484"/>
    </source>
</evidence>
<dbReference type="PANTHER" id="PTHR43976">
    <property type="entry name" value="SHORT CHAIN DEHYDROGENASE"/>
    <property type="match status" value="1"/>
</dbReference>
<evidence type="ECO:0000259" key="4">
    <source>
        <dbReference type="SMART" id="SM00822"/>
    </source>
</evidence>
<dbReference type="PANTHER" id="PTHR43976:SF16">
    <property type="entry name" value="SHORT-CHAIN DEHYDROGENASE_REDUCTASE FAMILY PROTEIN"/>
    <property type="match status" value="1"/>
</dbReference>
<dbReference type="PATRIC" id="fig|1227487.5.peg.583"/>
<comment type="caution">
    <text evidence="5">The sequence shown here is derived from an EMBL/GenBank/DDBJ whole genome shotgun (WGS) entry which is preliminary data.</text>
</comment>
<dbReference type="OrthoDB" id="10157at2157"/>
<proteinExistence type="inferred from homology"/>
<dbReference type="PRINTS" id="PR00081">
    <property type="entry name" value="GDHRDH"/>
</dbReference>
<dbReference type="PRINTS" id="PR00080">
    <property type="entry name" value="SDRFAMILY"/>
</dbReference>
<dbReference type="Proteomes" id="UP000011513">
    <property type="component" value="Unassembled WGS sequence"/>
</dbReference>
<dbReference type="InterPro" id="IPR002347">
    <property type="entry name" value="SDR_fam"/>
</dbReference>
<gene>
    <name evidence="5" type="ORF">C474_02880</name>
</gene>